<reference evidence="5" key="2">
    <citation type="journal article" date="2020" name="Elife">
        <title>Ciliate mitoribosome illuminates evolutionary steps of mitochondrial translation.</title>
        <authorList>
            <person name="Tobiasson V."/>
            <person name="Amunts A."/>
        </authorList>
    </citation>
    <scope>STRUCTURE BY ELECTRON MICROSCOPY (3.70 ANGSTROMS)</scope>
</reference>
<keyword evidence="4" id="KW-0496">Mitochondrion</keyword>
<name>Q951A8_TETTH</name>
<evidence type="ECO:0000256" key="1">
    <source>
        <dbReference type="ARBA" id="ARBA00010761"/>
    </source>
</evidence>
<dbReference type="SUPFAM" id="SSF54821">
    <property type="entry name" value="Ribosomal protein S3 C-terminal domain"/>
    <property type="match status" value="1"/>
</dbReference>
<sequence>MKLLIFLKKINTIKKIENLNSENFTNQNYYYNLTNSLDQSEFITLKHVTFFFLKNKLMYSLSKYDRLNININENFYTFLKSLDKVDVYSLKFFKNMIFNKTYSNYNVNLFYSISIKEIKKNKEEFFKSNTNKILLIRNSFKTTNLKLLRKISIIDLILKKYLESELNDKISINFDKYNLKFMRKKRLYVKVLRRKLRRMRKMLRWAKISLRNFIRLTLIFLCTKDIDIFSKVLVKIMDSMHYKNHRRFLYYLKLFISKSMHYYFNILRFEGFFFYLSGKISGGGNSKKKNYAVKCGKYSLTNKMLKLKYKKGLIHTKTGVLGYKLMISYK</sequence>
<geneLocation type="mitochondrion" evidence="4"/>
<keyword evidence="2" id="KW-0689">Ribosomal protein</keyword>
<evidence type="ECO:0007829" key="5">
    <source>
        <dbReference type="PDB" id="6Z1P"/>
    </source>
</evidence>
<dbReference type="AlphaFoldDB" id="Q951A8"/>
<evidence type="ECO:0000256" key="3">
    <source>
        <dbReference type="ARBA" id="ARBA00023274"/>
    </source>
</evidence>
<dbReference type="InterPro" id="IPR036419">
    <property type="entry name" value="Ribosomal_S3_C_sf"/>
</dbReference>
<accession>Q951A8</accession>
<organism evidence="4">
    <name type="scientific">Tetrahymena thermophila</name>
    <dbReference type="NCBI Taxonomy" id="5911"/>
    <lineage>
        <taxon>Eukaryota</taxon>
        <taxon>Sar</taxon>
        <taxon>Alveolata</taxon>
        <taxon>Ciliophora</taxon>
        <taxon>Intramacronucleata</taxon>
        <taxon>Oligohymenophorea</taxon>
        <taxon>Hymenostomatida</taxon>
        <taxon>Tetrahymenina</taxon>
        <taxon>Tetrahymenidae</taxon>
        <taxon>Tetrahymena</taxon>
    </lineage>
</organism>
<dbReference type="CDD" id="cd23687">
    <property type="entry name" value="uS3m_Ymf64"/>
    <property type="match status" value="1"/>
</dbReference>
<protein>
    <submittedName>
        <fullName evidence="4">Ymf64</fullName>
    </submittedName>
</protein>
<dbReference type="PDB" id="6Z1P">
    <property type="method" value="EM"/>
    <property type="resolution" value="3.70 A"/>
    <property type="chains" value="Bd=1-330"/>
</dbReference>
<dbReference type="GeneID" id="25026399"/>
<reference evidence="4" key="1">
    <citation type="journal article" date="2003" name="Nucleic Acids Res.">
        <title>Complete sequence of the mitochondrial genome of Tetrahymena thermophila and comparative methods for identifying highly divergent genes.</title>
        <authorList>
            <person name="Brunk C.F."/>
            <person name="Lee L.C."/>
            <person name="Tran A.B."/>
            <person name="Li J."/>
        </authorList>
    </citation>
    <scope>NUCLEOTIDE SEQUENCE</scope>
    <source>
        <strain evidence="4">SB210</strain>
    </source>
</reference>
<dbReference type="EMDB" id="EMD-11032"/>
<dbReference type="GO" id="GO:1990904">
    <property type="term" value="C:ribonucleoprotein complex"/>
    <property type="evidence" value="ECO:0007669"/>
    <property type="project" value="UniProtKB-KW"/>
</dbReference>
<evidence type="ECO:0000313" key="4">
    <source>
        <dbReference type="EMBL" id="AAK77575.1"/>
    </source>
</evidence>
<keyword evidence="5" id="KW-0002">3D-structure</keyword>
<dbReference type="EMBL" id="AF396436">
    <property type="protein sequence ID" value="AAK77575.1"/>
    <property type="molecule type" value="Genomic_DNA"/>
</dbReference>
<evidence type="ECO:0000256" key="2">
    <source>
        <dbReference type="ARBA" id="ARBA00022980"/>
    </source>
</evidence>
<keyword evidence="3" id="KW-0687">Ribonucleoprotein</keyword>
<proteinExistence type="evidence at protein level"/>
<dbReference type="KEGG" id="tet:TepyoMp15"/>
<comment type="similarity">
    <text evidence="1">Belongs to the universal ribosomal protein uS3 family.</text>
</comment>
<gene>
    <name evidence="4" type="primary">ymf64</name>
</gene>
<dbReference type="RefSeq" id="NP_149378.1">
    <property type="nucleotide sequence ID" value="NC_003029.1"/>
</dbReference>
<dbReference type="GO" id="GO:0005840">
    <property type="term" value="C:ribosome"/>
    <property type="evidence" value="ECO:0007669"/>
    <property type="project" value="UniProtKB-KW"/>
</dbReference>